<sequence length="116" mass="13341">MDESNLTMFGKEFITSTRDRTIQHLESLLNQEIKAPSLQDIQHKLSMMNEEEKEFLHLLGTMIVDNTLFNVLTMFEESEDNLTLLANHENIVESSDGLAGELFTDAGWISKFSRFK</sequence>
<name>A0A7X1DDF9_9LIST</name>
<dbReference type="EMBL" id="JAARZO010000001">
    <property type="protein sequence ID" value="MBC2286236.1"/>
    <property type="molecule type" value="Genomic_DNA"/>
</dbReference>
<dbReference type="EMBL" id="JAARPH010000001">
    <property type="protein sequence ID" value="MBC1374864.1"/>
    <property type="molecule type" value="Genomic_DNA"/>
</dbReference>
<organism evidence="2 4">
    <name type="scientific">Listeria farberi</name>
    <dbReference type="NCBI Taxonomy" id="2713500"/>
    <lineage>
        <taxon>Bacteria</taxon>
        <taxon>Bacillati</taxon>
        <taxon>Bacillota</taxon>
        <taxon>Bacilli</taxon>
        <taxon>Bacillales</taxon>
        <taxon>Listeriaceae</taxon>
        <taxon>Listeria</taxon>
    </lineage>
</organism>
<evidence type="ECO:0000313" key="4">
    <source>
        <dbReference type="Proteomes" id="UP000558070"/>
    </source>
</evidence>
<keyword evidence="3" id="KW-1185">Reference proteome</keyword>
<evidence type="ECO:0000313" key="1">
    <source>
        <dbReference type="EMBL" id="MBC1374864.1"/>
    </source>
</evidence>
<proteinExistence type="predicted"/>
<dbReference type="AlphaFoldDB" id="A0A7X1DDF9"/>
<accession>A0A7X1DDF9</accession>
<protein>
    <submittedName>
        <fullName evidence="2">Uncharacterized protein</fullName>
    </submittedName>
</protein>
<dbReference type="Proteomes" id="UP000558070">
    <property type="component" value="Unassembled WGS sequence"/>
</dbReference>
<evidence type="ECO:0000313" key="3">
    <source>
        <dbReference type="Proteomes" id="UP000518829"/>
    </source>
</evidence>
<comment type="caution">
    <text evidence="2">The sequence shown here is derived from an EMBL/GenBank/DDBJ whole genome shotgun (WGS) entry which is preliminary data.</text>
</comment>
<reference evidence="3 4" key="1">
    <citation type="submission" date="2020-03" db="EMBL/GenBank/DDBJ databases">
        <title>Soil Listeria distribution.</title>
        <authorList>
            <person name="Liao J."/>
            <person name="Wiedmann M."/>
        </authorList>
    </citation>
    <scope>NUCLEOTIDE SEQUENCE [LARGE SCALE GENOMIC DNA]</scope>
    <source>
        <strain evidence="2 4">FSL L7-0072</strain>
        <strain evidence="1 3">FSL L7-1699</strain>
    </source>
</reference>
<dbReference type="RefSeq" id="WP_185318254.1">
    <property type="nucleotide sequence ID" value="NZ_JAARPH010000001.1"/>
</dbReference>
<dbReference type="Proteomes" id="UP000518829">
    <property type="component" value="Unassembled WGS sequence"/>
</dbReference>
<gene>
    <name evidence="1" type="ORF">HB839_04910</name>
    <name evidence="2" type="ORF">HCB47_01100</name>
</gene>
<evidence type="ECO:0000313" key="2">
    <source>
        <dbReference type="EMBL" id="MBC2286236.1"/>
    </source>
</evidence>